<sequence>MFQRPSASGEGETPTALSHAPLVGLSRVIASEHIDQFGGLIDTEVLVFPLTTMRYIQRADIIRIRDGIARTMRLRSLPRHRLIQQEQQQQQLLPRPDGTYLITGGLGALGLEVANFLVTQGARRPSSPFAPTITKILDLEARGASIYILPLGISLPSAADHLTAALDALSLPPVRGVVHAAGVLDNELVLDTTPTAFSRVLAPKITGGLVLNEVFPPQSVDFFILFSSCGQLVGFTGQSSYGAGNAFLDRLARPGHGGQHRLHQRRARQQGALPT</sequence>
<keyword evidence="1" id="KW-0511">Multifunctional enzyme</keyword>
<dbReference type="SUPFAM" id="SSF51735">
    <property type="entry name" value="NAD(P)-binding Rossmann-fold domains"/>
    <property type="match status" value="2"/>
</dbReference>
<feature type="domain" description="Ketoreductase" evidence="3">
    <location>
        <begin position="98"/>
        <end position="274"/>
    </location>
</feature>
<evidence type="ECO:0000256" key="2">
    <source>
        <dbReference type="SAM" id="MobiDB-lite"/>
    </source>
</evidence>
<dbReference type="PANTHER" id="PTHR43775">
    <property type="entry name" value="FATTY ACID SYNTHASE"/>
    <property type="match status" value="1"/>
</dbReference>
<evidence type="ECO:0000256" key="1">
    <source>
        <dbReference type="ARBA" id="ARBA00023268"/>
    </source>
</evidence>
<evidence type="ECO:0000259" key="3">
    <source>
        <dbReference type="SMART" id="SM00822"/>
    </source>
</evidence>
<gene>
    <name evidence="4" type="ORF">BDW59DRAFT_165881</name>
</gene>
<dbReference type="Gene3D" id="3.40.50.720">
    <property type="entry name" value="NAD(P)-binding Rossmann-like Domain"/>
    <property type="match status" value="1"/>
</dbReference>
<organism evidence="4 5">
    <name type="scientific">Aspergillus cavernicola</name>
    <dbReference type="NCBI Taxonomy" id="176166"/>
    <lineage>
        <taxon>Eukaryota</taxon>
        <taxon>Fungi</taxon>
        <taxon>Dikarya</taxon>
        <taxon>Ascomycota</taxon>
        <taxon>Pezizomycotina</taxon>
        <taxon>Eurotiomycetes</taxon>
        <taxon>Eurotiomycetidae</taxon>
        <taxon>Eurotiales</taxon>
        <taxon>Aspergillaceae</taxon>
        <taxon>Aspergillus</taxon>
        <taxon>Aspergillus subgen. Nidulantes</taxon>
    </lineage>
</organism>
<evidence type="ECO:0000313" key="5">
    <source>
        <dbReference type="Proteomes" id="UP001610335"/>
    </source>
</evidence>
<dbReference type="InterPro" id="IPR050091">
    <property type="entry name" value="PKS_NRPS_Biosynth_Enz"/>
</dbReference>
<feature type="region of interest" description="Disordered" evidence="2">
    <location>
        <begin position="255"/>
        <end position="275"/>
    </location>
</feature>
<evidence type="ECO:0000313" key="4">
    <source>
        <dbReference type="EMBL" id="KAL2817471.1"/>
    </source>
</evidence>
<dbReference type="InterPro" id="IPR036291">
    <property type="entry name" value="NAD(P)-bd_dom_sf"/>
</dbReference>
<protein>
    <submittedName>
        <fullName evidence="4">KR domain-containing protein</fullName>
    </submittedName>
</protein>
<dbReference type="InterPro" id="IPR013968">
    <property type="entry name" value="PKS_KR"/>
</dbReference>
<name>A0ABR4HPQ5_9EURO</name>
<keyword evidence="5" id="KW-1185">Reference proteome</keyword>
<dbReference type="Proteomes" id="UP001610335">
    <property type="component" value="Unassembled WGS sequence"/>
</dbReference>
<reference evidence="4 5" key="1">
    <citation type="submission" date="2024-07" db="EMBL/GenBank/DDBJ databases">
        <title>Section-level genome sequencing and comparative genomics of Aspergillus sections Usti and Cavernicolus.</title>
        <authorList>
            <consortium name="Lawrence Berkeley National Laboratory"/>
            <person name="Nybo J.L."/>
            <person name="Vesth T.C."/>
            <person name="Theobald S."/>
            <person name="Frisvad J.C."/>
            <person name="Larsen T.O."/>
            <person name="Kjaerboelling I."/>
            <person name="Rothschild-Mancinelli K."/>
            <person name="Lyhne E.K."/>
            <person name="Kogle M.E."/>
            <person name="Barry K."/>
            <person name="Clum A."/>
            <person name="Na H."/>
            <person name="Ledsgaard L."/>
            <person name="Lin J."/>
            <person name="Lipzen A."/>
            <person name="Kuo A."/>
            <person name="Riley R."/>
            <person name="Mondo S."/>
            <person name="LaButti K."/>
            <person name="Haridas S."/>
            <person name="Pangalinan J."/>
            <person name="Salamov A.A."/>
            <person name="Simmons B.A."/>
            <person name="Magnuson J.K."/>
            <person name="Chen J."/>
            <person name="Drula E."/>
            <person name="Henrissat B."/>
            <person name="Wiebenga A."/>
            <person name="Lubbers R.J."/>
            <person name="Gomes A.C."/>
            <person name="Makela M.R."/>
            <person name="Stajich J."/>
            <person name="Grigoriev I.V."/>
            <person name="Mortensen U.H."/>
            <person name="De vries R.P."/>
            <person name="Baker S.E."/>
            <person name="Andersen M.R."/>
        </authorList>
    </citation>
    <scope>NUCLEOTIDE SEQUENCE [LARGE SCALE GENOMIC DNA]</scope>
    <source>
        <strain evidence="4 5">CBS 600.67</strain>
    </source>
</reference>
<dbReference type="Pfam" id="PF08659">
    <property type="entry name" value="KR"/>
    <property type="match status" value="1"/>
</dbReference>
<dbReference type="PANTHER" id="PTHR43775:SF22">
    <property type="entry name" value="SYNTHASE, PUTATIVE (JCVI)-RELATED"/>
    <property type="match status" value="1"/>
</dbReference>
<dbReference type="EMBL" id="JBFXLS010000091">
    <property type="protein sequence ID" value="KAL2817471.1"/>
    <property type="molecule type" value="Genomic_DNA"/>
</dbReference>
<dbReference type="InterPro" id="IPR057326">
    <property type="entry name" value="KR_dom"/>
</dbReference>
<feature type="compositionally biased region" description="Basic residues" evidence="2">
    <location>
        <begin position="258"/>
        <end position="268"/>
    </location>
</feature>
<comment type="caution">
    <text evidence="4">The sequence shown here is derived from an EMBL/GenBank/DDBJ whole genome shotgun (WGS) entry which is preliminary data.</text>
</comment>
<proteinExistence type="predicted"/>
<accession>A0ABR4HPQ5</accession>
<dbReference type="SMART" id="SM00822">
    <property type="entry name" value="PKS_KR"/>
    <property type="match status" value="1"/>
</dbReference>